<dbReference type="InterPro" id="IPR036097">
    <property type="entry name" value="HisK_dim/P_sf"/>
</dbReference>
<evidence type="ECO:0000256" key="2">
    <source>
        <dbReference type="ARBA" id="ARBA00012438"/>
    </source>
</evidence>
<feature type="domain" description="Histidine kinase" evidence="8">
    <location>
        <begin position="204"/>
        <end position="413"/>
    </location>
</feature>
<dbReference type="CDD" id="cd16922">
    <property type="entry name" value="HATPase_EvgS-ArcB-TorS-like"/>
    <property type="match status" value="1"/>
</dbReference>
<name>A0ABR7DL88_9BACT</name>
<dbReference type="CDD" id="cd00082">
    <property type="entry name" value="HisKA"/>
    <property type="match status" value="1"/>
</dbReference>
<dbReference type="SUPFAM" id="SSF55785">
    <property type="entry name" value="PYP-like sensor domain (PAS domain)"/>
    <property type="match status" value="1"/>
</dbReference>
<dbReference type="InterPro" id="IPR000014">
    <property type="entry name" value="PAS"/>
</dbReference>
<dbReference type="Proteomes" id="UP000651475">
    <property type="component" value="Unassembled WGS sequence"/>
</dbReference>
<dbReference type="PANTHER" id="PTHR43711">
    <property type="entry name" value="TWO-COMPONENT HISTIDINE KINASE"/>
    <property type="match status" value="1"/>
</dbReference>
<evidence type="ECO:0000256" key="3">
    <source>
        <dbReference type="ARBA" id="ARBA00022553"/>
    </source>
</evidence>
<evidence type="ECO:0000256" key="7">
    <source>
        <dbReference type="SAM" id="Coils"/>
    </source>
</evidence>
<evidence type="ECO:0000256" key="6">
    <source>
        <dbReference type="ARBA" id="ARBA00023012"/>
    </source>
</evidence>
<dbReference type="InterPro" id="IPR003594">
    <property type="entry name" value="HATPase_dom"/>
</dbReference>
<sequence length="413" mass="47394">MKNNINRKRGRTKVINLLSKSNKQNNIEESLEFFRHNLLRSDTRFRMIFKNLPIGVELYDTDGIMIDTNQADADIFETTIDELIGINIFDDPNMKELTSQMKKEESITIDMPITYSFKKVNDTSYFKTKGGNAVKYLQMKGITLWDDEIGQIGYLLIINDNTESHRKAEMEDKLRKAEEEKIRTELEMQKIMEADKLKSAFLANMSHEIRTPLNSIVGFSSIITETESREERLEYLDIILKNNELILQLVSDILDFSQIESGELDYQWSDVKMKEICDEVFLQCSQLHYSIPLLFTPDALPDITLRTDRKRVKQVLTNLITNAFKFTEAGKITLTYQKEDGKVCVSVIDTGIGIAPEYIDSIFERFMKIDNFSQGTGLGLTICKTIIKTLGGEIGVESDLGKGSTFWFTLPTR</sequence>
<comment type="caution">
    <text evidence="10">The sequence shown here is derived from an EMBL/GenBank/DDBJ whole genome shotgun (WGS) entry which is preliminary data.</text>
</comment>
<feature type="coiled-coil region" evidence="7">
    <location>
        <begin position="160"/>
        <end position="194"/>
    </location>
</feature>
<reference evidence="10 11" key="1">
    <citation type="submission" date="2020-08" db="EMBL/GenBank/DDBJ databases">
        <title>Genome public.</title>
        <authorList>
            <person name="Liu C."/>
            <person name="Sun Q."/>
        </authorList>
    </citation>
    <scope>NUCLEOTIDE SEQUENCE [LARGE SCALE GENOMIC DNA]</scope>
    <source>
        <strain evidence="10 11">NSJ-79</strain>
    </source>
</reference>
<keyword evidence="4" id="KW-0808">Transferase</keyword>
<evidence type="ECO:0000313" key="11">
    <source>
        <dbReference type="Proteomes" id="UP000651475"/>
    </source>
</evidence>
<dbReference type="Pfam" id="PF00512">
    <property type="entry name" value="HisKA"/>
    <property type="match status" value="1"/>
</dbReference>
<dbReference type="SMART" id="SM00388">
    <property type="entry name" value="HisKA"/>
    <property type="match status" value="1"/>
</dbReference>
<dbReference type="PROSITE" id="PS50109">
    <property type="entry name" value="HIS_KIN"/>
    <property type="match status" value="1"/>
</dbReference>
<evidence type="ECO:0000256" key="4">
    <source>
        <dbReference type="ARBA" id="ARBA00022679"/>
    </source>
</evidence>
<keyword evidence="5 10" id="KW-0418">Kinase</keyword>
<dbReference type="Gene3D" id="1.10.287.130">
    <property type="match status" value="1"/>
</dbReference>
<dbReference type="InterPro" id="IPR050736">
    <property type="entry name" value="Sensor_HK_Regulatory"/>
</dbReference>
<dbReference type="RefSeq" id="WP_186928957.1">
    <property type="nucleotide sequence ID" value="NZ_JACOOJ010000006.1"/>
</dbReference>
<keyword evidence="7" id="KW-0175">Coiled coil</keyword>
<dbReference type="PROSITE" id="PS50112">
    <property type="entry name" value="PAS"/>
    <property type="match status" value="1"/>
</dbReference>
<dbReference type="InterPro" id="IPR035965">
    <property type="entry name" value="PAS-like_dom_sf"/>
</dbReference>
<evidence type="ECO:0000313" key="10">
    <source>
        <dbReference type="EMBL" id="MBC5632175.1"/>
    </source>
</evidence>
<dbReference type="InterPro" id="IPR003661">
    <property type="entry name" value="HisK_dim/P_dom"/>
</dbReference>
<evidence type="ECO:0000256" key="1">
    <source>
        <dbReference type="ARBA" id="ARBA00000085"/>
    </source>
</evidence>
<protein>
    <recommendedName>
        <fullName evidence="2">histidine kinase</fullName>
        <ecNumber evidence="2">2.7.13.3</ecNumber>
    </recommendedName>
</protein>
<evidence type="ECO:0000259" key="9">
    <source>
        <dbReference type="PROSITE" id="PS50112"/>
    </source>
</evidence>
<feature type="domain" description="PAS" evidence="9">
    <location>
        <begin position="41"/>
        <end position="85"/>
    </location>
</feature>
<dbReference type="NCBIfam" id="TIGR00229">
    <property type="entry name" value="sensory_box"/>
    <property type="match status" value="1"/>
</dbReference>
<dbReference type="EMBL" id="JACOOJ010000006">
    <property type="protein sequence ID" value="MBC5632175.1"/>
    <property type="molecule type" value="Genomic_DNA"/>
</dbReference>
<proteinExistence type="predicted"/>
<dbReference type="SUPFAM" id="SSF47384">
    <property type="entry name" value="Homodimeric domain of signal transducing histidine kinase"/>
    <property type="match status" value="1"/>
</dbReference>
<dbReference type="PANTHER" id="PTHR43711:SF31">
    <property type="entry name" value="HISTIDINE KINASE"/>
    <property type="match status" value="1"/>
</dbReference>
<dbReference type="Pfam" id="PF02518">
    <property type="entry name" value="HATPase_c"/>
    <property type="match status" value="1"/>
</dbReference>
<keyword evidence="11" id="KW-1185">Reference proteome</keyword>
<dbReference type="PRINTS" id="PR00344">
    <property type="entry name" value="BCTRLSENSOR"/>
</dbReference>
<dbReference type="GO" id="GO:0016301">
    <property type="term" value="F:kinase activity"/>
    <property type="evidence" value="ECO:0007669"/>
    <property type="project" value="UniProtKB-KW"/>
</dbReference>
<comment type="catalytic activity">
    <reaction evidence="1">
        <text>ATP + protein L-histidine = ADP + protein N-phospho-L-histidine.</text>
        <dbReference type="EC" id="2.7.13.3"/>
    </reaction>
</comment>
<dbReference type="SMART" id="SM00387">
    <property type="entry name" value="HATPase_c"/>
    <property type="match status" value="1"/>
</dbReference>
<dbReference type="SUPFAM" id="SSF55874">
    <property type="entry name" value="ATPase domain of HSP90 chaperone/DNA topoisomerase II/histidine kinase"/>
    <property type="match status" value="1"/>
</dbReference>
<gene>
    <name evidence="10" type="ORF">H8S65_05225</name>
</gene>
<dbReference type="Gene3D" id="3.30.565.10">
    <property type="entry name" value="Histidine kinase-like ATPase, C-terminal domain"/>
    <property type="match status" value="1"/>
</dbReference>
<organism evidence="10 11">
    <name type="scientific">Parabacteroides hominis</name>
    <dbReference type="NCBI Taxonomy" id="2763057"/>
    <lineage>
        <taxon>Bacteria</taxon>
        <taxon>Pseudomonadati</taxon>
        <taxon>Bacteroidota</taxon>
        <taxon>Bacteroidia</taxon>
        <taxon>Bacteroidales</taxon>
        <taxon>Tannerellaceae</taxon>
        <taxon>Parabacteroides</taxon>
    </lineage>
</organism>
<dbReference type="InterPro" id="IPR036890">
    <property type="entry name" value="HATPase_C_sf"/>
</dbReference>
<evidence type="ECO:0000256" key="5">
    <source>
        <dbReference type="ARBA" id="ARBA00022777"/>
    </source>
</evidence>
<accession>A0ABR7DL88</accession>
<dbReference type="EC" id="2.7.13.3" evidence="2"/>
<dbReference type="InterPro" id="IPR004358">
    <property type="entry name" value="Sig_transdc_His_kin-like_C"/>
</dbReference>
<keyword evidence="6" id="KW-0902">Two-component regulatory system</keyword>
<evidence type="ECO:0000259" key="8">
    <source>
        <dbReference type="PROSITE" id="PS50109"/>
    </source>
</evidence>
<keyword evidence="3" id="KW-0597">Phosphoprotein</keyword>
<dbReference type="Gene3D" id="3.30.450.20">
    <property type="entry name" value="PAS domain"/>
    <property type="match status" value="1"/>
</dbReference>
<dbReference type="InterPro" id="IPR005467">
    <property type="entry name" value="His_kinase_dom"/>
</dbReference>